<dbReference type="SUPFAM" id="SSF57701">
    <property type="entry name" value="Zn2/Cys6 DNA-binding domain"/>
    <property type="match status" value="1"/>
</dbReference>
<keyword evidence="4" id="KW-0804">Transcription</keyword>
<dbReference type="OrthoDB" id="39175at2759"/>
<dbReference type="PROSITE" id="PS00463">
    <property type="entry name" value="ZN2_CY6_FUNGAL_1"/>
    <property type="match status" value="1"/>
</dbReference>
<feature type="compositionally biased region" description="Low complexity" evidence="6">
    <location>
        <begin position="962"/>
        <end position="990"/>
    </location>
</feature>
<feature type="region of interest" description="Disordered" evidence="6">
    <location>
        <begin position="793"/>
        <end position="837"/>
    </location>
</feature>
<feature type="region of interest" description="Disordered" evidence="6">
    <location>
        <begin position="962"/>
        <end position="995"/>
    </location>
</feature>
<dbReference type="AlphaFoldDB" id="A0A1X2I7K3"/>
<feature type="compositionally biased region" description="Polar residues" evidence="6">
    <location>
        <begin position="814"/>
        <end position="825"/>
    </location>
</feature>
<feature type="compositionally biased region" description="Polar residues" evidence="6">
    <location>
        <begin position="598"/>
        <end position="616"/>
    </location>
</feature>
<dbReference type="Proteomes" id="UP000193560">
    <property type="component" value="Unassembled WGS sequence"/>
</dbReference>
<keyword evidence="5" id="KW-0539">Nucleus</keyword>
<feature type="region of interest" description="Disordered" evidence="6">
    <location>
        <begin position="896"/>
        <end position="926"/>
    </location>
</feature>
<feature type="compositionally biased region" description="Low complexity" evidence="6">
    <location>
        <begin position="826"/>
        <end position="837"/>
    </location>
</feature>
<feature type="compositionally biased region" description="Polar residues" evidence="6">
    <location>
        <begin position="563"/>
        <end position="575"/>
    </location>
</feature>
<dbReference type="Pfam" id="PF00172">
    <property type="entry name" value="Zn_clus"/>
    <property type="match status" value="1"/>
</dbReference>
<evidence type="ECO:0000256" key="4">
    <source>
        <dbReference type="ARBA" id="ARBA00023163"/>
    </source>
</evidence>
<reference evidence="8 9" key="1">
    <citation type="submission" date="2016-07" db="EMBL/GenBank/DDBJ databases">
        <title>Pervasive Adenine N6-methylation of Active Genes in Fungi.</title>
        <authorList>
            <consortium name="DOE Joint Genome Institute"/>
            <person name="Mondo S.J."/>
            <person name="Dannebaum R.O."/>
            <person name="Kuo R.C."/>
            <person name="Labutti K."/>
            <person name="Haridas S."/>
            <person name="Kuo A."/>
            <person name="Salamov A."/>
            <person name="Ahrendt S.R."/>
            <person name="Lipzen A."/>
            <person name="Sullivan W."/>
            <person name="Andreopoulos W.B."/>
            <person name="Clum A."/>
            <person name="Lindquist E."/>
            <person name="Daum C."/>
            <person name="Ramamoorthy G.K."/>
            <person name="Gryganskyi A."/>
            <person name="Culley D."/>
            <person name="Magnuson J.K."/>
            <person name="James T.Y."/>
            <person name="O'Malley M.A."/>
            <person name="Stajich J.E."/>
            <person name="Spatafora J.W."/>
            <person name="Visel A."/>
            <person name="Grigoriev I.V."/>
        </authorList>
    </citation>
    <scope>NUCLEOTIDE SEQUENCE [LARGE SCALE GENOMIC DNA]</scope>
    <source>
        <strain evidence="8 9">NRRL 1336</strain>
    </source>
</reference>
<feature type="domain" description="Zn(2)-C6 fungal-type" evidence="7">
    <location>
        <begin position="25"/>
        <end position="54"/>
    </location>
</feature>
<dbReference type="InterPro" id="IPR036864">
    <property type="entry name" value="Zn2-C6_fun-type_DNA-bd_sf"/>
</dbReference>
<feature type="region of interest" description="Disordered" evidence="6">
    <location>
        <begin position="1047"/>
        <end position="1076"/>
    </location>
</feature>
<feature type="compositionally biased region" description="Polar residues" evidence="6">
    <location>
        <begin position="913"/>
        <end position="926"/>
    </location>
</feature>
<feature type="region of interest" description="Disordered" evidence="6">
    <location>
        <begin position="537"/>
        <end position="616"/>
    </location>
</feature>
<evidence type="ECO:0000259" key="7">
    <source>
        <dbReference type="PROSITE" id="PS50048"/>
    </source>
</evidence>
<dbReference type="GO" id="GO:0008270">
    <property type="term" value="F:zinc ion binding"/>
    <property type="evidence" value="ECO:0007669"/>
    <property type="project" value="InterPro"/>
</dbReference>
<name>A0A1X2I7K3_9FUNG</name>
<dbReference type="GO" id="GO:0005634">
    <property type="term" value="C:nucleus"/>
    <property type="evidence" value="ECO:0007669"/>
    <property type="project" value="UniProtKB-SubCell"/>
</dbReference>
<evidence type="ECO:0000256" key="3">
    <source>
        <dbReference type="ARBA" id="ARBA00023015"/>
    </source>
</evidence>
<keyword evidence="2" id="KW-0479">Metal-binding</keyword>
<keyword evidence="3" id="KW-0805">Transcription regulation</keyword>
<feature type="region of interest" description="Disordered" evidence="6">
    <location>
        <begin position="1179"/>
        <end position="1218"/>
    </location>
</feature>
<evidence type="ECO:0000313" key="8">
    <source>
        <dbReference type="EMBL" id="ORZ11106.1"/>
    </source>
</evidence>
<comment type="caution">
    <text evidence="8">The sequence shown here is derived from an EMBL/GenBank/DDBJ whole genome shotgun (WGS) entry which is preliminary data.</text>
</comment>
<feature type="compositionally biased region" description="Low complexity" evidence="6">
    <location>
        <begin position="795"/>
        <end position="813"/>
    </location>
</feature>
<sequence>MAMTLRWHSCSKEDYPHRRHKVPQACHNCRTKKMRCDGKLPCDRCEGAKIKCGYSIKKPTNLAPKRNLGDLGNRNKTSSRQFVSDDDDDDVTIRTNYSKQQRPPTPQQQQRLKTFDPRQLKHLSFKQHHHYNGMQNSPPVSFFGMSQLPPLLFGFFSLTYQPYGVWTTFIHLLRQYNNSSLRYQQHQTAPPSPTLSAELSQEIMSLFGSHNYLYSAFMDMTQVISFLNSSSHNAFDLQNHDSSTTVGSEIHWVIINSIFALVFQAASQSLSHHCPDLCPLLQKQSSLFYQRAHHLFITITYPCFGHTLDSPEITDLTRASILLTHYQCVTISEEQAYMTLQMGLGYAHRLGLYDPNSTYSASGNNIKQMDCLKVLQKVLFGWQLWFSIYLNRSQPSSMLIPQDPSALLQKKSEVRTENYLGKKGNQRWTVDVLGVYIQFFMKILNATDDNSMTLLDIQHHLKQMESWSSTFYNTRLNFTDITTTNGSLHTTAQSPSKVRASQHLPAYVLSLYHQTLSIQLLQTQDPLLFPLLSSSSSSLHTVPTMPSPAPSSPRRDSGIGSHDGQSTLVSTPEGNSNHSLPSSPSSQSYSIDSHSTSAVNQSRLPQINKEGNNSMGDSDEIVSLHALTHAASIIMDTVDEIMVDGSLTDNASVVVCEKSECVHSVVIYPLYTVTSLLSALTFSAPPYSSDDVTQKRLLQYNVLDQHLSRLSSLLFATSSRLPITQYLLQYIQDMVTTWDTAPLGHHHGSTALTQKEQEKHLANEATKSLGGVGGLVSGPPYSVLHSSLPIRSALSPTPSSSSSSSTSVSTVPSISNFPSSAIQPPSTSTSTSSTSSLTVKSTTTINKLWETSLKPGINQERLMAIPTMDPSSRLVIDQQQLDKLSLSKGMASSFTPSYTTTHAETSTKRALDSTATSHQLNVDHSSSRISKKFKLTTTPEVGALDDLSGKMIPNHQLQYTQLQPQHTSQHQQQNQDQSQIQQQSQQHQQTYNDPFSTSTVMTTRYLDQLNGLPDHSALQQIYSADCLTDDNLWMAIVGNSSLTGPTLSTSTVNDVTTRPRRKLPMDGMNDTTNNSILTPKLPLPHIKHKNPTIAKTWQAAVAPINVDWNVCFSAEMNRTLHQNGSQQQQQPVSIDVATAAAAAAASLEQVDPSIHMNMSTSTSTNQENVLYLLSSNIQPSEEQHQNQNQSQHHQQQQQRQHQHHHHPPGDTNYFPTSSTWEGVDSSFF</sequence>
<evidence type="ECO:0000256" key="2">
    <source>
        <dbReference type="ARBA" id="ARBA00022723"/>
    </source>
</evidence>
<accession>A0A1X2I7K3</accession>
<organism evidence="8 9">
    <name type="scientific">Absidia repens</name>
    <dbReference type="NCBI Taxonomy" id="90262"/>
    <lineage>
        <taxon>Eukaryota</taxon>
        <taxon>Fungi</taxon>
        <taxon>Fungi incertae sedis</taxon>
        <taxon>Mucoromycota</taxon>
        <taxon>Mucoromycotina</taxon>
        <taxon>Mucoromycetes</taxon>
        <taxon>Mucorales</taxon>
        <taxon>Cunninghamellaceae</taxon>
        <taxon>Absidia</taxon>
    </lineage>
</organism>
<comment type="subcellular location">
    <subcellularLocation>
        <location evidence="1">Nucleus</location>
    </subcellularLocation>
</comment>
<evidence type="ECO:0000256" key="1">
    <source>
        <dbReference type="ARBA" id="ARBA00004123"/>
    </source>
</evidence>
<feature type="compositionally biased region" description="Low complexity" evidence="6">
    <location>
        <begin position="576"/>
        <end position="597"/>
    </location>
</feature>
<dbReference type="PANTHER" id="PTHR47338:SF5">
    <property type="entry name" value="ZN(II)2CYS6 TRANSCRIPTION FACTOR (EUROFUNG)"/>
    <property type="match status" value="1"/>
</dbReference>
<dbReference type="PROSITE" id="PS50048">
    <property type="entry name" value="ZN2_CY6_FUNGAL_2"/>
    <property type="match status" value="1"/>
</dbReference>
<evidence type="ECO:0000256" key="5">
    <source>
        <dbReference type="ARBA" id="ARBA00023242"/>
    </source>
</evidence>
<dbReference type="STRING" id="90262.A0A1X2I7K3"/>
<feature type="compositionally biased region" description="Low complexity" evidence="6">
    <location>
        <begin position="1185"/>
        <end position="1199"/>
    </location>
</feature>
<feature type="region of interest" description="Disordered" evidence="6">
    <location>
        <begin position="63"/>
        <end position="90"/>
    </location>
</feature>
<dbReference type="EMBL" id="MCGE01000022">
    <property type="protein sequence ID" value="ORZ11106.1"/>
    <property type="molecule type" value="Genomic_DNA"/>
</dbReference>
<dbReference type="InterPro" id="IPR001138">
    <property type="entry name" value="Zn2Cys6_DnaBD"/>
</dbReference>
<keyword evidence="9" id="KW-1185">Reference proteome</keyword>
<protein>
    <recommendedName>
        <fullName evidence="7">Zn(2)-C6 fungal-type domain-containing protein</fullName>
    </recommendedName>
</protein>
<dbReference type="CDD" id="cd00067">
    <property type="entry name" value="GAL4"/>
    <property type="match status" value="1"/>
</dbReference>
<dbReference type="PANTHER" id="PTHR47338">
    <property type="entry name" value="ZN(II)2CYS6 TRANSCRIPTION FACTOR (EUROFUNG)-RELATED"/>
    <property type="match status" value="1"/>
</dbReference>
<dbReference type="GO" id="GO:0000981">
    <property type="term" value="F:DNA-binding transcription factor activity, RNA polymerase II-specific"/>
    <property type="evidence" value="ECO:0007669"/>
    <property type="project" value="InterPro"/>
</dbReference>
<dbReference type="InterPro" id="IPR050815">
    <property type="entry name" value="TF_fung"/>
</dbReference>
<proteinExistence type="predicted"/>
<dbReference type="SMART" id="SM00066">
    <property type="entry name" value="GAL4"/>
    <property type="match status" value="1"/>
</dbReference>
<gene>
    <name evidence="8" type="ORF">BCR42DRAFT_494149</name>
</gene>
<evidence type="ECO:0000256" key="6">
    <source>
        <dbReference type="SAM" id="MobiDB-lite"/>
    </source>
</evidence>
<dbReference type="Gene3D" id="4.10.240.10">
    <property type="entry name" value="Zn(2)-C6 fungal-type DNA-binding domain"/>
    <property type="match status" value="1"/>
</dbReference>
<evidence type="ECO:0000313" key="9">
    <source>
        <dbReference type="Proteomes" id="UP000193560"/>
    </source>
</evidence>